<protein>
    <recommendedName>
        <fullName evidence="1">Protein kinase domain-containing protein</fullName>
    </recommendedName>
</protein>
<dbReference type="KEGG" id="crq:GCK72_004509"/>
<comment type="caution">
    <text evidence="2">The sequence shown here is derived from an EMBL/GenBank/DDBJ whole genome shotgun (WGS) entry which is preliminary data.</text>
</comment>
<organism evidence="2 3">
    <name type="scientific">Caenorhabditis remanei</name>
    <name type="common">Caenorhabditis vulgaris</name>
    <dbReference type="NCBI Taxonomy" id="31234"/>
    <lineage>
        <taxon>Eukaryota</taxon>
        <taxon>Metazoa</taxon>
        <taxon>Ecdysozoa</taxon>
        <taxon>Nematoda</taxon>
        <taxon>Chromadorea</taxon>
        <taxon>Rhabditida</taxon>
        <taxon>Rhabditina</taxon>
        <taxon>Rhabditomorpha</taxon>
        <taxon>Rhabditoidea</taxon>
        <taxon>Rhabditidae</taxon>
        <taxon>Peloderinae</taxon>
        <taxon>Caenorhabditis</taxon>
    </lineage>
</organism>
<name>A0A6A5H9S4_CAERE</name>
<evidence type="ECO:0000313" key="2">
    <source>
        <dbReference type="EMBL" id="KAF1764560.1"/>
    </source>
</evidence>
<dbReference type="PANTHER" id="PTHR44167:SF18">
    <property type="entry name" value="PROTEIN KINASE DOMAIN-CONTAINING PROTEIN"/>
    <property type="match status" value="1"/>
</dbReference>
<dbReference type="GO" id="GO:0005737">
    <property type="term" value="C:cytoplasm"/>
    <property type="evidence" value="ECO:0007669"/>
    <property type="project" value="TreeGrafter"/>
</dbReference>
<dbReference type="InterPro" id="IPR008271">
    <property type="entry name" value="Ser/Thr_kinase_AS"/>
</dbReference>
<sequence length="337" mass="38764">MMNAEDISKDKKKGIQLHVGDQLAKGSFSTTFLATTVPELSGNYSEVAKVGLKKHHHKYAKEQEILHVVNGHKHFPRLVYAGESPKFTYIVTEYGGEDLKTVCERNRFGLTSNKNVIRLAHRLHGAVGFLHTKNFFHRDMKAENVLIELRNQSVRVKLCDFGDASDIREPGRRRSSFLNFFLPAALQPYYESEDHLHTSVMCLKLLKELPYISRRQSLFWASHIRVGVKLCDFGDSSEIKEPERRRSSFFNFFHRPALPPFHLLEDHCHTAILCLKLLTKIPHSSRRKSFFSTTHITTFKLPALEEEHDWIKLTREPQALVNLEFDETMAGGQGPLQ</sequence>
<dbReference type="GO" id="GO:0005634">
    <property type="term" value="C:nucleus"/>
    <property type="evidence" value="ECO:0007669"/>
    <property type="project" value="TreeGrafter"/>
</dbReference>
<dbReference type="CDD" id="cd00180">
    <property type="entry name" value="PKc"/>
    <property type="match status" value="1"/>
</dbReference>
<dbReference type="InterPro" id="IPR000719">
    <property type="entry name" value="Prot_kinase_dom"/>
</dbReference>
<dbReference type="RefSeq" id="XP_053588914.1">
    <property type="nucleotide sequence ID" value="XM_053724720.1"/>
</dbReference>
<accession>A0A6A5H9S4</accession>
<dbReference type="GO" id="GO:0005524">
    <property type="term" value="F:ATP binding"/>
    <property type="evidence" value="ECO:0007669"/>
    <property type="project" value="InterPro"/>
</dbReference>
<dbReference type="SMART" id="SM00220">
    <property type="entry name" value="S_TKc"/>
    <property type="match status" value="1"/>
</dbReference>
<dbReference type="Gene3D" id="1.10.510.10">
    <property type="entry name" value="Transferase(Phosphotransferase) domain 1"/>
    <property type="match status" value="1"/>
</dbReference>
<dbReference type="SUPFAM" id="SSF56112">
    <property type="entry name" value="Protein kinase-like (PK-like)"/>
    <property type="match status" value="1"/>
</dbReference>
<dbReference type="GO" id="GO:0004674">
    <property type="term" value="F:protein serine/threonine kinase activity"/>
    <property type="evidence" value="ECO:0007669"/>
    <property type="project" value="TreeGrafter"/>
</dbReference>
<evidence type="ECO:0000313" key="3">
    <source>
        <dbReference type="Proteomes" id="UP000483820"/>
    </source>
</evidence>
<evidence type="ECO:0000259" key="1">
    <source>
        <dbReference type="PROSITE" id="PS50011"/>
    </source>
</evidence>
<dbReference type="Proteomes" id="UP000483820">
    <property type="component" value="Chromosome II"/>
</dbReference>
<dbReference type="GO" id="GO:0044773">
    <property type="term" value="P:mitotic DNA damage checkpoint signaling"/>
    <property type="evidence" value="ECO:0007669"/>
    <property type="project" value="TreeGrafter"/>
</dbReference>
<dbReference type="CTD" id="9798712"/>
<dbReference type="Pfam" id="PF00069">
    <property type="entry name" value="Pkinase"/>
    <property type="match status" value="1"/>
</dbReference>
<reference evidence="2 3" key="1">
    <citation type="submission" date="2019-12" db="EMBL/GenBank/DDBJ databases">
        <title>Chromosome-level assembly of the Caenorhabditis remanei genome.</title>
        <authorList>
            <person name="Teterina A.A."/>
            <person name="Willis J.H."/>
            <person name="Phillips P.C."/>
        </authorList>
    </citation>
    <scope>NUCLEOTIDE SEQUENCE [LARGE SCALE GENOMIC DNA]</scope>
    <source>
        <strain evidence="2 3">PX506</strain>
        <tissue evidence="2">Whole organism</tissue>
    </source>
</reference>
<feature type="domain" description="Protein kinase" evidence="1">
    <location>
        <begin position="17"/>
        <end position="258"/>
    </location>
</feature>
<dbReference type="PROSITE" id="PS50011">
    <property type="entry name" value="PROTEIN_KINASE_DOM"/>
    <property type="match status" value="1"/>
</dbReference>
<dbReference type="GeneID" id="9798712"/>
<dbReference type="InterPro" id="IPR011009">
    <property type="entry name" value="Kinase-like_dom_sf"/>
</dbReference>
<dbReference type="AlphaFoldDB" id="A0A6A5H9S4"/>
<dbReference type="PANTHER" id="PTHR44167">
    <property type="entry name" value="OVARIAN-SPECIFIC SERINE/THREONINE-PROTEIN KINASE LOK-RELATED"/>
    <property type="match status" value="1"/>
</dbReference>
<dbReference type="PROSITE" id="PS00108">
    <property type="entry name" value="PROTEIN_KINASE_ST"/>
    <property type="match status" value="1"/>
</dbReference>
<dbReference type="EMBL" id="WUAV01000002">
    <property type="protein sequence ID" value="KAF1764560.1"/>
    <property type="molecule type" value="Genomic_DNA"/>
</dbReference>
<gene>
    <name evidence="2" type="ORF">GCK72_004509</name>
</gene>
<proteinExistence type="predicted"/>